<sequence>MNTYKMVLNEDTRVLIYGNSIKVVRIRIDEINYISCANRIIMIHTNNASDRFYGKMKDVYNLLGKYGFEYINESEIVNCMNVSSMTVNSIILREGTELICSKKFKQKFRNLMWN</sequence>
<feature type="domain" description="HTH LytTR-type" evidence="1">
    <location>
        <begin position="16"/>
        <end position="114"/>
    </location>
</feature>
<organism evidence="2 3">
    <name type="scientific">[Lactobacillus] rogosae</name>
    <dbReference type="NCBI Taxonomy" id="706562"/>
    <lineage>
        <taxon>Bacteria</taxon>
        <taxon>Bacillati</taxon>
        <taxon>Bacillota</taxon>
        <taxon>Clostridia</taxon>
        <taxon>Lachnospirales</taxon>
        <taxon>Lachnospiraceae</taxon>
        <taxon>Lachnospira</taxon>
    </lineage>
</organism>
<reference evidence="2 3" key="1">
    <citation type="submission" date="2024-03" db="EMBL/GenBank/DDBJ databases">
        <title>Human intestinal bacterial collection.</title>
        <authorList>
            <person name="Pauvert C."/>
            <person name="Hitch T.C.A."/>
            <person name="Clavel T."/>
        </authorList>
    </citation>
    <scope>NUCLEOTIDE SEQUENCE [LARGE SCALE GENOMIC DNA]</scope>
    <source>
        <strain evidence="2 3">CLA-AA-H255</strain>
    </source>
</reference>
<keyword evidence="3" id="KW-1185">Reference proteome</keyword>
<protein>
    <submittedName>
        <fullName evidence="2">LytTR family DNA-binding domain-containing protein</fullName>
    </submittedName>
</protein>
<dbReference type="PROSITE" id="PS50930">
    <property type="entry name" value="HTH_LYTTR"/>
    <property type="match status" value="1"/>
</dbReference>
<dbReference type="Proteomes" id="UP001442364">
    <property type="component" value="Unassembled WGS sequence"/>
</dbReference>
<comment type="caution">
    <text evidence="2">The sequence shown here is derived from an EMBL/GenBank/DDBJ whole genome shotgun (WGS) entry which is preliminary data.</text>
</comment>
<dbReference type="InterPro" id="IPR007492">
    <property type="entry name" value="LytTR_DNA-bd_dom"/>
</dbReference>
<keyword evidence="2" id="KW-0238">DNA-binding</keyword>
<dbReference type="EMBL" id="JBBMER010000005">
    <property type="protein sequence ID" value="MEQ2379924.1"/>
    <property type="molecule type" value="Genomic_DNA"/>
</dbReference>
<dbReference type="RefSeq" id="WP_022501850.1">
    <property type="nucleotide sequence ID" value="NZ_DAWCMB010000002.1"/>
</dbReference>
<accession>A0ABV1BYH1</accession>
<proteinExistence type="predicted"/>
<dbReference type="Gene3D" id="2.40.50.1020">
    <property type="entry name" value="LytTr DNA-binding domain"/>
    <property type="match status" value="1"/>
</dbReference>
<evidence type="ECO:0000313" key="2">
    <source>
        <dbReference type="EMBL" id="MEQ2379924.1"/>
    </source>
</evidence>
<name>A0ABV1BYH1_9FIRM</name>
<gene>
    <name evidence="2" type="ORF">WMO14_08535</name>
</gene>
<dbReference type="Pfam" id="PF04397">
    <property type="entry name" value="LytTR"/>
    <property type="match status" value="1"/>
</dbReference>
<dbReference type="SMART" id="SM00850">
    <property type="entry name" value="LytTR"/>
    <property type="match status" value="1"/>
</dbReference>
<evidence type="ECO:0000259" key="1">
    <source>
        <dbReference type="PROSITE" id="PS50930"/>
    </source>
</evidence>
<dbReference type="GO" id="GO:0003677">
    <property type="term" value="F:DNA binding"/>
    <property type="evidence" value="ECO:0007669"/>
    <property type="project" value="UniProtKB-KW"/>
</dbReference>
<evidence type="ECO:0000313" key="3">
    <source>
        <dbReference type="Proteomes" id="UP001442364"/>
    </source>
</evidence>